<dbReference type="Proteomes" id="UP000001116">
    <property type="component" value="Chromosome"/>
</dbReference>
<dbReference type="KEGG" id="kra:Krad_2649"/>
<dbReference type="AlphaFoldDB" id="A6WBD2"/>
<evidence type="ECO:0000313" key="2">
    <source>
        <dbReference type="Proteomes" id="UP000001116"/>
    </source>
</evidence>
<reference evidence="2" key="1">
    <citation type="journal article" date="2008" name="PLoS ONE">
        <title>Survival in nuclear waste, extreme resistance, and potential applications gleaned from the genome sequence of Kineococcus radiotolerans SRS30216.</title>
        <authorList>
            <person name="Bagwell C.E."/>
            <person name="Bhat S."/>
            <person name="Hawkins G.M."/>
            <person name="Smith B.W."/>
            <person name="Biswas T."/>
            <person name="Hoover T.R."/>
            <person name="Saunders E."/>
            <person name="Han C.S."/>
            <person name="Tsodikov O.V."/>
            <person name="Shimkets L.J."/>
        </authorList>
    </citation>
    <scope>NUCLEOTIDE SEQUENCE [LARGE SCALE GENOMIC DNA]</scope>
    <source>
        <strain evidence="2">ATCC BAA-149 / DSM 14245 / SRS30216</strain>
    </source>
</reference>
<evidence type="ECO:0000313" key="1">
    <source>
        <dbReference type="EMBL" id="ABS04121.1"/>
    </source>
</evidence>
<accession>A6WBD2</accession>
<organism evidence="1 2">
    <name type="scientific">Kineococcus radiotolerans (strain ATCC BAA-149 / DSM 14245 / SRS30216)</name>
    <dbReference type="NCBI Taxonomy" id="266940"/>
    <lineage>
        <taxon>Bacteria</taxon>
        <taxon>Bacillati</taxon>
        <taxon>Actinomycetota</taxon>
        <taxon>Actinomycetes</taxon>
        <taxon>Kineosporiales</taxon>
        <taxon>Kineosporiaceae</taxon>
        <taxon>Kineococcus</taxon>
    </lineage>
</organism>
<protein>
    <submittedName>
        <fullName evidence="1">Uncharacterized protein</fullName>
    </submittedName>
</protein>
<dbReference type="EMBL" id="CP000750">
    <property type="protein sequence ID" value="ABS04121.1"/>
    <property type="molecule type" value="Genomic_DNA"/>
</dbReference>
<proteinExistence type="predicted"/>
<dbReference type="HOGENOM" id="CLU_1945902_0_0_11"/>
<sequence>MRRPGTSGRTTAPDPQVLALGREGCEYDRMCFSCDHFAADPSNIADIKTEIHTCSITLQRLLIEGDSDLEPHHVAVLSARRDGWRRMLTLLSAHLDALTPVERDFRTRVRTGGLNLGGGATTSGPAVLS</sequence>
<name>A6WBD2_KINRD</name>
<keyword evidence="2" id="KW-1185">Reference proteome</keyword>
<gene>
    <name evidence="1" type="ordered locus">Krad_2649</name>
</gene>